<dbReference type="Proteomes" id="UP001371456">
    <property type="component" value="Unassembled WGS sequence"/>
</dbReference>
<evidence type="ECO:0008006" key="3">
    <source>
        <dbReference type="Google" id="ProtNLM"/>
    </source>
</evidence>
<gene>
    <name evidence="1" type="ORF">RDI58_012556</name>
</gene>
<dbReference type="EMBL" id="JBANQN010000005">
    <property type="protein sequence ID" value="KAK6788758.1"/>
    <property type="molecule type" value="Genomic_DNA"/>
</dbReference>
<evidence type="ECO:0000313" key="2">
    <source>
        <dbReference type="Proteomes" id="UP001371456"/>
    </source>
</evidence>
<organism evidence="1 2">
    <name type="scientific">Solanum bulbocastanum</name>
    <name type="common">Wild potato</name>
    <dbReference type="NCBI Taxonomy" id="147425"/>
    <lineage>
        <taxon>Eukaryota</taxon>
        <taxon>Viridiplantae</taxon>
        <taxon>Streptophyta</taxon>
        <taxon>Embryophyta</taxon>
        <taxon>Tracheophyta</taxon>
        <taxon>Spermatophyta</taxon>
        <taxon>Magnoliopsida</taxon>
        <taxon>eudicotyledons</taxon>
        <taxon>Gunneridae</taxon>
        <taxon>Pentapetalae</taxon>
        <taxon>asterids</taxon>
        <taxon>lamiids</taxon>
        <taxon>Solanales</taxon>
        <taxon>Solanaceae</taxon>
        <taxon>Solanoideae</taxon>
        <taxon>Solaneae</taxon>
        <taxon>Solanum</taxon>
    </lineage>
</organism>
<proteinExistence type="predicted"/>
<sequence length="132" mass="15339">MVMIVKKVNIGDYVHMAAVCKPWRSMLAHQHVTPVDVETSRLLQLKDCAYNHHTWFNFYSLFENCFYTARFSNRILYKYPNVAHSATFSCATSNGWLVLVAGPNHNSDMFLFYPIFEIDVKLPPLNTIPYFP</sequence>
<comment type="caution">
    <text evidence="1">The sequence shown here is derived from an EMBL/GenBank/DDBJ whole genome shotgun (WGS) entry which is preliminary data.</text>
</comment>
<name>A0AAN8YGV1_SOLBU</name>
<protein>
    <recommendedName>
        <fullName evidence="3">F-box domain-containing protein</fullName>
    </recommendedName>
</protein>
<keyword evidence="2" id="KW-1185">Reference proteome</keyword>
<accession>A0AAN8YGV1</accession>
<dbReference type="AlphaFoldDB" id="A0AAN8YGV1"/>
<evidence type="ECO:0000313" key="1">
    <source>
        <dbReference type="EMBL" id="KAK6788758.1"/>
    </source>
</evidence>
<reference evidence="1 2" key="1">
    <citation type="submission" date="2024-02" db="EMBL/GenBank/DDBJ databases">
        <title>de novo genome assembly of Solanum bulbocastanum strain 11H21.</title>
        <authorList>
            <person name="Hosaka A.J."/>
        </authorList>
    </citation>
    <scope>NUCLEOTIDE SEQUENCE [LARGE SCALE GENOMIC DNA]</scope>
    <source>
        <tissue evidence="1">Young leaves</tissue>
    </source>
</reference>